<gene>
    <name evidence="3" type="ORF">SAMN05216243_1238</name>
</gene>
<dbReference type="AlphaFoldDB" id="A0A1G8X9K3"/>
<dbReference type="InterPro" id="IPR025007">
    <property type="entry name" value="DUF3899"/>
</dbReference>
<keyword evidence="1" id="KW-0472">Membrane</keyword>
<name>A0A1G8X9K3_9BACI</name>
<feature type="transmembrane region" description="Helical" evidence="1">
    <location>
        <begin position="37"/>
        <end position="55"/>
    </location>
</feature>
<feature type="transmembrane region" description="Helical" evidence="1">
    <location>
        <begin position="98"/>
        <end position="121"/>
    </location>
</feature>
<dbReference type="EMBL" id="FNFL01000001">
    <property type="protein sequence ID" value="SDJ87141.1"/>
    <property type="molecule type" value="Genomic_DNA"/>
</dbReference>
<dbReference type="Pfam" id="PF13038">
    <property type="entry name" value="DUF3899"/>
    <property type="match status" value="1"/>
</dbReference>
<feature type="transmembrane region" description="Helical" evidence="1">
    <location>
        <begin position="7"/>
        <end position="25"/>
    </location>
</feature>
<evidence type="ECO:0000259" key="2">
    <source>
        <dbReference type="Pfam" id="PF13038"/>
    </source>
</evidence>
<keyword evidence="1" id="KW-0812">Transmembrane</keyword>
<dbReference type="RefSeq" id="WP_093212010.1">
    <property type="nucleotide sequence ID" value="NZ_FNFL01000001.1"/>
</dbReference>
<keyword evidence="1" id="KW-1133">Transmembrane helix</keyword>
<sequence length="122" mass="14098">MNFLKNKWILLAINLTASLVIFLASTPGLQLEHFINALFYVGGIYFFVGLFLWVVRGRFFDGVTVGFQKTYERVFKRRDYLSEAEEKALPSDKVSKSLISMFMFQAAFLLAVMLLFLALFYL</sequence>
<organism evidence="3 4">
    <name type="scientific">Sediminibacillus albus</name>
    <dbReference type="NCBI Taxonomy" id="407036"/>
    <lineage>
        <taxon>Bacteria</taxon>
        <taxon>Bacillati</taxon>
        <taxon>Bacillota</taxon>
        <taxon>Bacilli</taxon>
        <taxon>Bacillales</taxon>
        <taxon>Bacillaceae</taxon>
        <taxon>Sediminibacillus</taxon>
    </lineage>
</organism>
<dbReference type="OrthoDB" id="2989943at2"/>
<reference evidence="3 4" key="1">
    <citation type="submission" date="2016-10" db="EMBL/GenBank/DDBJ databases">
        <authorList>
            <person name="de Groot N.N."/>
        </authorList>
    </citation>
    <scope>NUCLEOTIDE SEQUENCE [LARGE SCALE GENOMIC DNA]</scope>
    <source>
        <strain evidence="3 4">CGMCC 1.6502</strain>
    </source>
</reference>
<protein>
    <recommendedName>
        <fullName evidence="2">DUF3899 domain-containing protein</fullName>
    </recommendedName>
</protein>
<dbReference type="Proteomes" id="UP000198694">
    <property type="component" value="Unassembled WGS sequence"/>
</dbReference>
<evidence type="ECO:0000256" key="1">
    <source>
        <dbReference type="SAM" id="Phobius"/>
    </source>
</evidence>
<evidence type="ECO:0000313" key="4">
    <source>
        <dbReference type="Proteomes" id="UP000198694"/>
    </source>
</evidence>
<keyword evidence="4" id="KW-1185">Reference proteome</keyword>
<evidence type="ECO:0000313" key="3">
    <source>
        <dbReference type="EMBL" id="SDJ87141.1"/>
    </source>
</evidence>
<proteinExistence type="predicted"/>
<feature type="domain" description="DUF3899" evidence="2">
    <location>
        <begin position="35"/>
        <end position="117"/>
    </location>
</feature>
<accession>A0A1G8X9K3</accession>